<evidence type="ECO:0000313" key="9">
    <source>
        <dbReference type="Proteomes" id="UP000002630"/>
    </source>
</evidence>
<feature type="region of interest" description="Disordered" evidence="5">
    <location>
        <begin position="642"/>
        <end position="672"/>
    </location>
</feature>
<feature type="region of interest" description="Disordered" evidence="5">
    <location>
        <begin position="1101"/>
        <end position="1223"/>
    </location>
</feature>
<dbReference type="Proteomes" id="UP000002630">
    <property type="component" value="Linkage Group LG33"/>
</dbReference>
<keyword evidence="2" id="KW-0813">Transport</keyword>
<evidence type="ECO:0008006" key="10">
    <source>
        <dbReference type="Google" id="ProtNLM"/>
    </source>
</evidence>
<reference evidence="8 9" key="1">
    <citation type="journal article" date="2010" name="Nature">
        <title>The Ectocarpus genome and the independent evolution of multicellularity in brown algae.</title>
        <authorList>
            <person name="Cock J.M."/>
            <person name="Sterck L."/>
            <person name="Rouze P."/>
            <person name="Scornet D."/>
            <person name="Allen A.E."/>
            <person name="Amoutzias G."/>
            <person name="Anthouard V."/>
            <person name="Artiguenave F."/>
            <person name="Aury J.M."/>
            <person name="Badger J.H."/>
            <person name="Beszteri B."/>
            <person name="Billiau K."/>
            <person name="Bonnet E."/>
            <person name="Bothwell J.H."/>
            <person name="Bowler C."/>
            <person name="Boyen C."/>
            <person name="Brownlee C."/>
            <person name="Carrano C.J."/>
            <person name="Charrier B."/>
            <person name="Cho G.Y."/>
            <person name="Coelho S.M."/>
            <person name="Collen J."/>
            <person name="Corre E."/>
            <person name="Da Silva C."/>
            <person name="Delage L."/>
            <person name="Delaroque N."/>
            <person name="Dittami S.M."/>
            <person name="Doulbeau S."/>
            <person name="Elias M."/>
            <person name="Farnham G."/>
            <person name="Gachon C.M."/>
            <person name="Gschloessl B."/>
            <person name="Heesch S."/>
            <person name="Jabbari K."/>
            <person name="Jubin C."/>
            <person name="Kawai H."/>
            <person name="Kimura K."/>
            <person name="Kloareg B."/>
            <person name="Kupper F.C."/>
            <person name="Lang D."/>
            <person name="Le Bail A."/>
            <person name="Leblanc C."/>
            <person name="Lerouge P."/>
            <person name="Lohr M."/>
            <person name="Lopez P.J."/>
            <person name="Martens C."/>
            <person name="Maumus F."/>
            <person name="Michel G."/>
            <person name="Miranda-Saavedra D."/>
            <person name="Morales J."/>
            <person name="Moreau H."/>
            <person name="Motomura T."/>
            <person name="Nagasato C."/>
            <person name="Napoli C.A."/>
            <person name="Nelson D.R."/>
            <person name="Nyvall-Collen P."/>
            <person name="Peters A.F."/>
            <person name="Pommier C."/>
            <person name="Potin P."/>
            <person name="Poulain J."/>
            <person name="Quesneville H."/>
            <person name="Read B."/>
            <person name="Rensing S.A."/>
            <person name="Ritter A."/>
            <person name="Rousvoal S."/>
            <person name="Samanta M."/>
            <person name="Samson G."/>
            <person name="Schroeder D.C."/>
            <person name="Segurens B."/>
            <person name="Strittmatter M."/>
            <person name="Tonon T."/>
            <person name="Tregear J.W."/>
            <person name="Valentin K."/>
            <person name="von Dassow P."/>
            <person name="Yamagishi T."/>
            <person name="Van de Peer Y."/>
            <person name="Wincker P."/>
        </authorList>
    </citation>
    <scope>NUCLEOTIDE SEQUENCE [LARGE SCALE GENOMIC DNA]</scope>
    <source>
        <strain evidence="9">Ec32 / CCAP1310/4</strain>
    </source>
</reference>
<sequence length="1223" mass="131684">MTDAASSDSRPMFNKKMRKPSMRFGRAGASVLQDGSASLIAGVDEEDEEEAEGGARGGGVDGKSSSQTRRPSQSGNRRRPSGESRRGSAESTSDQRQRQGGAQRRRSSRPSTQVETRRASGDSGGLSKRRGAPPMGPVPSMTDAALKDLIETSLNEEKTARAPLLRTSTSPNPTPLKVVLMGRVLIPSSKGASIPTGSNGRDKPRASRSRVHSVCIVMEDRTSSAGSYWSGSVRDITVHPGPEGREFAEKTVVTNRGWNIKGLSGVEKRDGTRETEGAAFTLTFETGRSSSPTAVGQESSYTWEGVNAAACDEILWGLLTLNRAMQEGDELEPVNVSLKELDATAVYHGLATKHPLVPKLARQMRADERSRNRGDGGSAANVLGGGLDGGGGGHGRRPSGTGRRGSDLSRSSVEKARRSSKGPKWDYEEFEQGEAVLGRLKWLEKGREGLLEELSDELEGLEGSTIHQLIAWSEKTAETETLISMLDEVDQQLQVMEGWLEQHGKPLEAMQVDMAEIERKNNKLDVQWRNYQNLHEYLKHLVEAISISPSNESMLRNPQVVLDAALNPSDEDPTPAVEKVVAAAESLSTALASIEQLAAHESTSSLQLLADQRAKLMGLAEITCSQLMGFCRRLLKRLTSQEGAGGGGGGVTPPVSGPPSRDRRNSGAADTSTQRLMLAQRQFHGHLIDYELIFAQVRKLDESGQRSIELQAAYAEDLNQGLLKSRTKSYFADLIPRIVFHHSSPGLASMERSLMGDGAEPSPVTPGPTISAVQLTPVAALKQCLDQMMPAVAREQAFFSTLFGLDPAKEPHDRDAVHKMLEVGFGELKAQLKQAHLVTLGILMEFKGLLMHRFGKFIKDQVSWIQAQRGDAKKAGILAAVAKAPTLLKRLQAASNAAVVGTRGNAKAKEQDEGGEAQKAYQRLVIALFEHVEEVASRNPKYEHMVRLENYHFFAATMRPLKVQVLSEYVEQADKLEEVSTTRYLEWLVGYQFPVLTQFFAKVEDLVMTVGAADVTYHEPKRNLEATLKRQGDMKVISEGLKATHQRMVKHVTKEGQLLGPLWAKLSDTLFAMFSRYEELCTLCYQHTLDPGAVAVKRAATEIGGGGPPSRSGGNNNNMPSSTNGGGSSSRLDDGEESGLASPSSAGGRSFGGGSGAFGGSFSSLTSPTHTGRDSSGSGVFGVSGSGAHTPPGGGSGLSSPRAGGGNSPVHRGKQFFAKHLRM</sequence>
<accession>D7G3Y9</accession>
<keyword evidence="3" id="KW-0268">Exocytosis</keyword>
<keyword evidence="9" id="KW-1185">Reference proteome</keyword>
<evidence type="ECO:0000259" key="6">
    <source>
        <dbReference type="Pfam" id="PF09763"/>
    </source>
</evidence>
<gene>
    <name evidence="8" type="ORF">Esi_0054_0034</name>
</gene>
<evidence type="ECO:0000256" key="5">
    <source>
        <dbReference type="SAM" id="MobiDB-lite"/>
    </source>
</evidence>
<feature type="compositionally biased region" description="Basic residues" evidence="5">
    <location>
        <begin position="1211"/>
        <end position="1223"/>
    </location>
</feature>
<feature type="compositionally biased region" description="Gly residues" evidence="5">
    <location>
        <begin position="383"/>
        <end position="393"/>
    </location>
</feature>
<dbReference type="STRING" id="2880.D7G3Y9"/>
<dbReference type="GO" id="GO:0005886">
    <property type="term" value="C:plasma membrane"/>
    <property type="evidence" value="ECO:0007669"/>
    <property type="project" value="TreeGrafter"/>
</dbReference>
<feature type="domain" description="Exocyst complex component Sec3 C-terminal" evidence="7">
    <location>
        <begin position="853"/>
        <end position="1086"/>
    </location>
</feature>
<dbReference type="Pfam" id="PF09763">
    <property type="entry name" value="Sec3_CC"/>
    <property type="match status" value="1"/>
</dbReference>
<feature type="compositionally biased region" description="Low complexity" evidence="5">
    <location>
        <begin position="1109"/>
        <end position="1123"/>
    </location>
</feature>
<dbReference type="PANTHER" id="PTHR16092">
    <property type="entry name" value="SEC3/SYNTAXIN-RELATED"/>
    <property type="match status" value="1"/>
</dbReference>
<evidence type="ECO:0000256" key="4">
    <source>
        <dbReference type="ARBA" id="ARBA00023054"/>
    </source>
</evidence>
<dbReference type="EMBL" id="FN648752">
    <property type="protein sequence ID" value="CBJ27024.1"/>
    <property type="molecule type" value="Genomic_DNA"/>
</dbReference>
<feature type="compositionally biased region" description="Polar residues" evidence="5">
    <location>
        <begin position="63"/>
        <end position="73"/>
    </location>
</feature>
<feature type="domain" description="Exocyst complex component Sec3 coiled-coil" evidence="6">
    <location>
        <begin position="449"/>
        <end position="560"/>
    </location>
</feature>
<feature type="compositionally biased region" description="Gly residues" evidence="5">
    <location>
        <begin position="1149"/>
        <end position="1159"/>
    </location>
</feature>
<evidence type="ECO:0000256" key="2">
    <source>
        <dbReference type="ARBA" id="ARBA00022448"/>
    </source>
</evidence>
<evidence type="ECO:0000259" key="7">
    <source>
        <dbReference type="Pfam" id="PF20654"/>
    </source>
</evidence>
<feature type="compositionally biased region" description="Basic and acidic residues" evidence="5">
    <location>
        <begin position="364"/>
        <end position="374"/>
    </location>
</feature>
<protein>
    <recommendedName>
        <fullName evidence="10">Exocyst complex component Sec3 C-terminal domain-containing protein</fullName>
    </recommendedName>
</protein>
<organism evidence="8 9">
    <name type="scientific">Ectocarpus siliculosus</name>
    <name type="common">Brown alga</name>
    <name type="synonym">Conferva siliculosa</name>
    <dbReference type="NCBI Taxonomy" id="2880"/>
    <lineage>
        <taxon>Eukaryota</taxon>
        <taxon>Sar</taxon>
        <taxon>Stramenopiles</taxon>
        <taxon>Ochrophyta</taxon>
        <taxon>PX clade</taxon>
        <taxon>Phaeophyceae</taxon>
        <taxon>Ectocarpales</taxon>
        <taxon>Ectocarpaceae</taxon>
        <taxon>Ectocarpus</taxon>
    </lineage>
</organism>
<comment type="similarity">
    <text evidence="1">Belongs to the SEC3 family.</text>
</comment>
<dbReference type="InParanoid" id="D7G3Y9"/>
<dbReference type="InterPro" id="IPR019160">
    <property type="entry name" value="Sec3_CC"/>
</dbReference>
<evidence type="ECO:0000256" key="1">
    <source>
        <dbReference type="ARBA" id="ARBA00006518"/>
    </source>
</evidence>
<evidence type="ECO:0000256" key="3">
    <source>
        <dbReference type="ARBA" id="ARBA00022483"/>
    </source>
</evidence>
<feature type="compositionally biased region" description="Basic and acidic residues" evidence="5">
    <location>
        <begin position="404"/>
        <end position="425"/>
    </location>
</feature>
<feature type="region of interest" description="Disordered" evidence="5">
    <location>
        <begin position="1"/>
        <end position="141"/>
    </location>
</feature>
<dbReference type="eggNOG" id="KOG2148">
    <property type="taxonomic scope" value="Eukaryota"/>
</dbReference>
<feature type="region of interest" description="Disordered" evidence="5">
    <location>
        <begin position="189"/>
        <end position="210"/>
    </location>
</feature>
<feature type="compositionally biased region" description="Acidic residues" evidence="5">
    <location>
        <begin position="43"/>
        <end position="52"/>
    </location>
</feature>
<dbReference type="GO" id="GO:0006893">
    <property type="term" value="P:Golgi to plasma membrane transport"/>
    <property type="evidence" value="ECO:0007669"/>
    <property type="project" value="TreeGrafter"/>
</dbReference>
<feature type="compositionally biased region" description="Gly residues" evidence="5">
    <location>
        <begin position="1192"/>
        <end position="1207"/>
    </location>
</feature>
<dbReference type="GO" id="GO:0005546">
    <property type="term" value="F:phosphatidylinositol-4,5-bisphosphate binding"/>
    <property type="evidence" value="ECO:0007669"/>
    <property type="project" value="TreeGrafter"/>
</dbReference>
<dbReference type="InterPro" id="IPR048628">
    <property type="entry name" value="Sec3_C"/>
</dbReference>
<dbReference type="GO" id="GO:0006887">
    <property type="term" value="P:exocytosis"/>
    <property type="evidence" value="ECO:0007669"/>
    <property type="project" value="UniProtKB-KW"/>
</dbReference>
<keyword evidence="4" id="KW-0175">Coiled coil</keyword>
<evidence type="ECO:0000313" key="8">
    <source>
        <dbReference type="EMBL" id="CBJ27024.1"/>
    </source>
</evidence>
<feature type="compositionally biased region" description="Basic and acidic residues" evidence="5">
    <location>
        <begin position="80"/>
        <end position="97"/>
    </location>
</feature>
<dbReference type="AlphaFoldDB" id="D7G3Y9"/>
<dbReference type="EMBL" id="FN649758">
    <property type="protein sequence ID" value="CBJ27024.1"/>
    <property type="molecule type" value="Genomic_DNA"/>
</dbReference>
<dbReference type="OrthoDB" id="27109at2759"/>
<dbReference type="GO" id="GO:0000145">
    <property type="term" value="C:exocyst"/>
    <property type="evidence" value="ECO:0007669"/>
    <property type="project" value="InterPro"/>
</dbReference>
<proteinExistence type="inferred from homology"/>
<feature type="region of interest" description="Disordered" evidence="5">
    <location>
        <begin position="358"/>
        <end position="425"/>
    </location>
</feature>
<dbReference type="PANTHER" id="PTHR16092:SF14">
    <property type="entry name" value="EXOCYST COMPLEX COMPONENT 1 ISOFORM X1"/>
    <property type="match status" value="1"/>
</dbReference>
<name>D7G3Y9_ECTSI</name>
<dbReference type="Pfam" id="PF20654">
    <property type="entry name" value="Sec3_C-term"/>
    <property type="match status" value="1"/>
</dbReference>